<dbReference type="SUPFAM" id="SSF49464">
    <property type="entry name" value="Carboxypeptidase regulatory domain-like"/>
    <property type="match status" value="1"/>
</dbReference>
<accession>A0ABY5ZLR7</accession>
<dbReference type="InterPro" id="IPR013784">
    <property type="entry name" value="Carb-bd-like_fold"/>
</dbReference>
<organism evidence="2 3">
    <name type="scientific">Geoalkalibacter halelectricus</name>
    <dbReference type="NCBI Taxonomy" id="2847045"/>
    <lineage>
        <taxon>Bacteria</taxon>
        <taxon>Pseudomonadati</taxon>
        <taxon>Thermodesulfobacteriota</taxon>
        <taxon>Desulfuromonadia</taxon>
        <taxon>Desulfuromonadales</taxon>
        <taxon>Geoalkalibacteraceae</taxon>
        <taxon>Geoalkalibacter</taxon>
    </lineage>
</organism>
<evidence type="ECO:0000313" key="2">
    <source>
        <dbReference type="EMBL" id="UWZ80013.1"/>
    </source>
</evidence>
<reference evidence="2" key="1">
    <citation type="journal article" date="2022" name="Environ. Microbiol.">
        <title>Geoalkalibacter halelectricus SAP #1 sp. nov. possessing extracellular electron transfer and mineral#reducing capabilities from a haloalkaline environment.</title>
        <authorList>
            <person name="Yadav S."/>
            <person name="Singh R."/>
            <person name="Sundharam S.S."/>
            <person name="Chaudhary S."/>
            <person name="Krishnamurthi S."/>
            <person name="Patil S.A."/>
        </authorList>
    </citation>
    <scope>NUCLEOTIDE SEQUENCE</scope>
    <source>
        <strain evidence="2">SAP-1</strain>
    </source>
</reference>
<dbReference type="EMBL" id="CP092109">
    <property type="protein sequence ID" value="UWZ80013.1"/>
    <property type="molecule type" value="Genomic_DNA"/>
</dbReference>
<sequence length="279" mass="30672">MKRALLLQSLLIALAMMLLNGCLPAAPPSETRHLTHYTEQDGKTGVTGQVLLRENAAPLQSAYVSLYPGAFSNLLGPPQFISGPTDAQGRYQIEDVPPGTYYVVARKRQSGQPTGPLSPGDYYSEHQRITTEVISGKLAVVDLPVVTIKAPMLFKRSVGEVRTDTGIRGKLTDAQGHPVSGSFAIAYEDADIKRAPDYASTLADQEGRFVLYLPKGGTYYLAARVHAWDMPRPGELYGMHGEDEPRPLDIADGQFIEDLHIVMKPFEGEYKPEKSRRPF</sequence>
<keyword evidence="3" id="KW-1185">Reference proteome</keyword>
<gene>
    <name evidence="2" type="ORF">L9S41_01125</name>
</gene>
<feature type="chain" id="PRO_5046447308" evidence="1">
    <location>
        <begin position="26"/>
        <end position="279"/>
    </location>
</feature>
<dbReference type="SUPFAM" id="SSF49452">
    <property type="entry name" value="Starch-binding domain-like"/>
    <property type="match status" value="1"/>
</dbReference>
<feature type="signal peptide" evidence="1">
    <location>
        <begin position="1"/>
        <end position="25"/>
    </location>
</feature>
<dbReference type="Gene3D" id="2.60.40.1120">
    <property type="entry name" value="Carboxypeptidase-like, regulatory domain"/>
    <property type="match status" value="1"/>
</dbReference>
<protein>
    <submittedName>
        <fullName evidence="2">Carboxypeptidase-like regulatory domain-containing protein</fullName>
    </submittedName>
</protein>
<name>A0ABY5ZLR7_9BACT</name>
<evidence type="ECO:0000256" key="1">
    <source>
        <dbReference type="SAM" id="SignalP"/>
    </source>
</evidence>
<evidence type="ECO:0000313" key="3">
    <source>
        <dbReference type="Proteomes" id="UP001060414"/>
    </source>
</evidence>
<proteinExistence type="predicted"/>
<dbReference type="InterPro" id="IPR008969">
    <property type="entry name" value="CarboxyPept-like_regulatory"/>
</dbReference>
<dbReference type="RefSeq" id="WP_260748367.1">
    <property type="nucleotide sequence ID" value="NZ_CP092109.1"/>
</dbReference>
<keyword evidence="1" id="KW-0732">Signal</keyword>
<dbReference type="Proteomes" id="UP001060414">
    <property type="component" value="Chromosome"/>
</dbReference>